<proteinExistence type="predicted"/>
<evidence type="ECO:0000256" key="1">
    <source>
        <dbReference type="SAM" id="Phobius"/>
    </source>
</evidence>
<keyword evidence="1" id="KW-0812">Transmembrane</keyword>
<feature type="transmembrane region" description="Helical" evidence="1">
    <location>
        <begin position="187"/>
        <end position="210"/>
    </location>
</feature>
<accession>A0ABU1AF21</accession>
<reference evidence="2 3" key="1">
    <citation type="submission" date="2023-04" db="EMBL/GenBank/DDBJ databases">
        <title>A novel bacteria isolated from coastal sediment.</title>
        <authorList>
            <person name="Liu X.-J."/>
            <person name="Du Z.-J."/>
        </authorList>
    </citation>
    <scope>NUCLEOTIDE SEQUENCE [LARGE SCALE GENOMIC DNA]</scope>
    <source>
        <strain evidence="2 3">SDUM461004</strain>
    </source>
</reference>
<evidence type="ECO:0000313" key="2">
    <source>
        <dbReference type="EMBL" id="MDQ8193274.1"/>
    </source>
</evidence>
<gene>
    <name evidence="2" type="ORF">QEH59_02480</name>
</gene>
<evidence type="ECO:0000313" key="3">
    <source>
        <dbReference type="Proteomes" id="UP001243717"/>
    </source>
</evidence>
<feature type="transmembrane region" description="Helical" evidence="1">
    <location>
        <begin position="131"/>
        <end position="151"/>
    </location>
</feature>
<feature type="transmembrane region" description="Helical" evidence="1">
    <location>
        <begin position="32"/>
        <end position="50"/>
    </location>
</feature>
<evidence type="ECO:0008006" key="4">
    <source>
        <dbReference type="Google" id="ProtNLM"/>
    </source>
</evidence>
<dbReference type="RefSeq" id="WP_308983778.1">
    <property type="nucleotide sequence ID" value="NZ_JARXIC010000003.1"/>
</dbReference>
<name>A0ABU1AF21_9BACT</name>
<keyword evidence="1" id="KW-1133">Transmembrane helix</keyword>
<protein>
    <recommendedName>
        <fullName evidence="4">Cytochrome C</fullName>
    </recommendedName>
</protein>
<sequence>MHQTQNSHDSSLPWWRREARFLDRPLTPLSRFFLLLVALCFVVSAFLPLWRITLIAPQYQEGLRVNIYSYKLEGGGLDGQDLFEINNLNHYIGMRPLVQSDFVEMKWMPFALGLFAMIALRAAVHGRMSHVIDLFALFTYFGLFSVGLFYYRLYTYGHELDPTAPITMEPFTPMLVGKNQIANFTQYSFPLIGGVLMMTIPVLIVAAFWFSRKRHVDSL</sequence>
<dbReference type="EMBL" id="JARXIC010000003">
    <property type="protein sequence ID" value="MDQ8193274.1"/>
    <property type="molecule type" value="Genomic_DNA"/>
</dbReference>
<comment type="caution">
    <text evidence="2">The sequence shown here is derived from an EMBL/GenBank/DDBJ whole genome shotgun (WGS) entry which is preliminary data.</text>
</comment>
<feature type="transmembrane region" description="Helical" evidence="1">
    <location>
        <begin position="107"/>
        <end position="124"/>
    </location>
</feature>
<dbReference type="Proteomes" id="UP001243717">
    <property type="component" value="Unassembled WGS sequence"/>
</dbReference>
<keyword evidence="1" id="KW-0472">Membrane</keyword>
<organism evidence="2 3">
    <name type="scientific">Thalassobacterium sedimentorum</name>
    <dbReference type="NCBI Taxonomy" id="3041258"/>
    <lineage>
        <taxon>Bacteria</taxon>
        <taxon>Pseudomonadati</taxon>
        <taxon>Verrucomicrobiota</taxon>
        <taxon>Opitutia</taxon>
        <taxon>Puniceicoccales</taxon>
        <taxon>Coraliomargaritaceae</taxon>
        <taxon>Thalassobacterium</taxon>
    </lineage>
</organism>
<keyword evidence="3" id="KW-1185">Reference proteome</keyword>